<keyword evidence="2" id="KW-1185">Reference proteome</keyword>
<dbReference type="Proteomes" id="UP001239111">
    <property type="component" value="Chromosome 2"/>
</dbReference>
<reference evidence="1" key="1">
    <citation type="submission" date="2023-04" db="EMBL/GenBank/DDBJ databases">
        <title>A chromosome-level genome assembly of the parasitoid wasp Eretmocerus hayati.</title>
        <authorList>
            <person name="Zhong Y."/>
            <person name="Liu S."/>
            <person name="Liu Y."/>
        </authorList>
    </citation>
    <scope>NUCLEOTIDE SEQUENCE</scope>
    <source>
        <strain evidence="1">ZJU_SS_LIU_2023</strain>
    </source>
</reference>
<protein>
    <submittedName>
        <fullName evidence="1">Uncharacterized protein</fullName>
    </submittedName>
</protein>
<gene>
    <name evidence="1" type="ORF">QAD02_011317</name>
</gene>
<organism evidence="1 2">
    <name type="scientific">Eretmocerus hayati</name>
    <dbReference type="NCBI Taxonomy" id="131215"/>
    <lineage>
        <taxon>Eukaryota</taxon>
        <taxon>Metazoa</taxon>
        <taxon>Ecdysozoa</taxon>
        <taxon>Arthropoda</taxon>
        <taxon>Hexapoda</taxon>
        <taxon>Insecta</taxon>
        <taxon>Pterygota</taxon>
        <taxon>Neoptera</taxon>
        <taxon>Endopterygota</taxon>
        <taxon>Hymenoptera</taxon>
        <taxon>Apocrita</taxon>
        <taxon>Proctotrupomorpha</taxon>
        <taxon>Chalcidoidea</taxon>
        <taxon>Aphelinidae</taxon>
        <taxon>Aphelininae</taxon>
        <taxon>Eretmocerus</taxon>
    </lineage>
</organism>
<dbReference type="EMBL" id="CM056742">
    <property type="protein sequence ID" value="KAJ8675531.1"/>
    <property type="molecule type" value="Genomic_DNA"/>
</dbReference>
<name>A0ACC2NWL1_9HYME</name>
<accession>A0ACC2NWL1</accession>
<comment type="caution">
    <text evidence="1">The sequence shown here is derived from an EMBL/GenBank/DDBJ whole genome shotgun (WGS) entry which is preliminary data.</text>
</comment>
<evidence type="ECO:0000313" key="2">
    <source>
        <dbReference type="Proteomes" id="UP001239111"/>
    </source>
</evidence>
<proteinExistence type="predicted"/>
<evidence type="ECO:0000313" key="1">
    <source>
        <dbReference type="EMBL" id="KAJ8675531.1"/>
    </source>
</evidence>
<sequence length="403" mass="45779">MSRQQESSIAKQKIQMMDRCEDPKPTIKITVRPTQSLRFGYKSEDKKICQKALDNKKSDLFKNVVPIAQLMNATDIEKAVIKCTLVTSGQERGHQNHYAFIRQNGHQTNHIDIEVTKSNIYTATFSGLNIAKRSKDESEGEIVERWRETDDEEVGEEEGNSTMISHDKGQMECQKQRTQESMDFKTVTLYFQAFAFGDQSECLVPITEEVYWQPTKNMKNSFTRGMKIHRMSMTSGVCHGGNELCLLVSRIGEVGDLRVKFYELDEKKNVIWDADGYFGPDDVHHRTPCYKDVNITKAVQVLLQLQSKSDARISNSLTFSYLPSNQVLVELDADISSKTSNPDYNTKNEKFDPDPRKYQVLSPSRVINPRLGDFPRDWGLIDGLGAGMVASPNPHSTVMKRAS</sequence>